<dbReference type="PANTHER" id="PTHR11668">
    <property type="entry name" value="SERINE/THREONINE PROTEIN PHOSPHATASE"/>
    <property type="match status" value="1"/>
</dbReference>
<dbReference type="InterPro" id="IPR011992">
    <property type="entry name" value="EF-hand-dom_pair"/>
</dbReference>
<dbReference type="STRING" id="299467.A0A443SJ56"/>
<dbReference type="GO" id="GO:0005509">
    <property type="term" value="F:calcium ion binding"/>
    <property type="evidence" value="ECO:0007669"/>
    <property type="project" value="InterPro"/>
</dbReference>
<dbReference type="Gene3D" id="1.10.238.10">
    <property type="entry name" value="EF-hand"/>
    <property type="match status" value="1"/>
</dbReference>
<dbReference type="OrthoDB" id="256429at2759"/>
<evidence type="ECO:0000313" key="4">
    <source>
        <dbReference type="EMBL" id="RWS27556.1"/>
    </source>
</evidence>
<dbReference type="InterPro" id="IPR029052">
    <property type="entry name" value="Metallo-depent_PP-like"/>
</dbReference>
<gene>
    <name evidence="4" type="ORF">B4U80_09637</name>
</gene>
<accession>A0A443SJ56</accession>
<comment type="caution">
    <text evidence="4">The sequence shown here is derived from an EMBL/GenBank/DDBJ whole genome shotgun (WGS) entry which is preliminary data.</text>
</comment>
<dbReference type="GO" id="GO:0004722">
    <property type="term" value="F:protein serine/threonine phosphatase activity"/>
    <property type="evidence" value="ECO:0007669"/>
    <property type="project" value="TreeGrafter"/>
</dbReference>
<dbReference type="Gene3D" id="3.60.21.10">
    <property type="match status" value="1"/>
</dbReference>
<sequence>MKEKDGWKCCREDKRIKWASLEDVISGNVENIWGPETYTMIEYGKKIGNYDITEYSIDDAMAYVPREPLKCKEEEVMKSANFGEKEITKVYADFIQHCWPSQYMSYASFTEYMSKFGWSVTDIHLHSIFRSFNYRSNGYITFHEMVLGLAAMDQGTQHGGHCGELRCGYIFRYYDVNNDGMLDLSDVIRMVNDINASKKVGERMDDKGVENDAKARMEKMGKKTNEKINFAAFLQAVGSLHFRGTSVLFRTPYNTVSKLLSKRPDIVVAGTGAVMKRKARGTCPPCRPKIYKMAEFLVQMDYSGRISAAKNVVETDGRDIKFAAEDPLTEGVRQHYRHTVFNTACEANNLLDILRMFDKTFAKKSQRTKTWPQMDRNVVLNSITAICLQAEEIFKHETRCVKVSSPCFVFGDIHGNIADVLTYERNVWKTAPFVSGPSFVFLGDYVDRGDFGIETVCYLLSLKILAPDKFFFCRGNHEIRSIQKVFTFYKECTVKYGTRVGPQIFEAINRVFDRMPICAIIDEKIYCAHGGIPTSVSKIADLMKIPTPLQEPENEAPAAWEIMWNDPMDVPEFNELAEFMKAKENRGFLTNSKRGTAYYYSEEAVDHFLQSNGLSHIIRGHEVVPLGYKFHLGGKVCTVFSSSKYCNGTNEASIIFIDNENMSVIRMETDGTTTL</sequence>
<dbReference type="SUPFAM" id="SSF56300">
    <property type="entry name" value="Metallo-dependent phosphatases"/>
    <property type="match status" value="1"/>
</dbReference>
<dbReference type="InterPro" id="IPR002048">
    <property type="entry name" value="EF_hand_dom"/>
</dbReference>
<feature type="domain" description="EF-hand" evidence="3">
    <location>
        <begin position="162"/>
        <end position="197"/>
    </location>
</feature>
<dbReference type="Pfam" id="PF00149">
    <property type="entry name" value="Metallophos"/>
    <property type="match status" value="1"/>
</dbReference>
<protein>
    <submittedName>
        <fullName evidence="4">Calcineurin-like protein phosphoesterase</fullName>
    </submittedName>
</protein>
<keyword evidence="5" id="KW-1185">Reference proteome</keyword>
<organism evidence="4 5">
    <name type="scientific">Leptotrombidium deliense</name>
    <dbReference type="NCBI Taxonomy" id="299467"/>
    <lineage>
        <taxon>Eukaryota</taxon>
        <taxon>Metazoa</taxon>
        <taxon>Ecdysozoa</taxon>
        <taxon>Arthropoda</taxon>
        <taxon>Chelicerata</taxon>
        <taxon>Arachnida</taxon>
        <taxon>Acari</taxon>
        <taxon>Acariformes</taxon>
        <taxon>Trombidiformes</taxon>
        <taxon>Prostigmata</taxon>
        <taxon>Anystina</taxon>
        <taxon>Parasitengona</taxon>
        <taxon>Trombiculoidea</taxon>
        <taxon>Trombiculidae</taxon>
        <taxon>Leptotrombidium</taxon>
    </lineage>
</organism>
<dbReference type="VEuPathDB" id="VectorBase:LDEU004484"/>
<name>A0A443SJ56_9ACAR</name>
<keyword evidence="2" id="KW-0106">Calcium</keyword>
<comment type="similarity">
    <text evidence="1">Belongs to the PPP phosphatase family.</text>
</comment>
<evidence type="ECO:0000259" key="3">
    <source>
        <dbReference type="PROSITE" id="PS50222"/>
    </source>
</evidence>
<dbReference type="EMBL" id="NCKV01001931">
    <property type="protein sequence ID" value="RWS27556.1"/>
    <property type="molecule type" value="Genomic_DNA"/>
</dbReference>
<dbReference type="SMART" id="SM00156">
    <property type="entry name" value="PP2Ac"/>
    <property type="match status" value="1"/>
</dbReference>
<dbReference type="InterPro" id="IPR050341">
    <property type="entry name" value="PP1_catalytic_subunit"/>
</dbReference>
<evidence type="ECO:0000256" key="1">
    <source>
        <dbReference type="ARBA" id="ARBA00008294"/>
    </source>
</evidence>
<evidence type="ECO:0000256" key="2">
    <source>
        <dbReference type="ARBA" id="ARBA00022837"/>
    </source>
</evidence>
<proteinExistence type="inferred from homology"/>
<dbReference type="PANTHER" id="PTHR11668:SF496">
    <property type="entry name" value="SERINE_THREONINE-PROTEIN PHOSPHATASE"/>
    <property type="match status" value="1"/>
</dbReference>
<dbReference type="InterPro" id="IPR004843">
    <property type="entry name" value="Calcineurin-like_PHP"/>
</dbReference>
<dbReference type="GO" id="GO:0005737">
    <property type="term" value="C:cytoplasm"/>
    <property type="evidence" value="ECO:0007669"/>
    <property type="project" value="TreeGrafter"/>
</dbReference>
<dbReference type="AlphaFoldDB" id="A0A443SJ56"/>
<reference evidence="4 5" key="1">
    <citation type="journal article" date="2018" name="Gigascience">
        <title>Genomes of trombidid mites reveal novel predicted allergens and laterally-transferred genes associated with secondary metabolism.</title>
        <authorList>
            <person name="Dong X."/>
            <person name="Chaisiri K."/>
            <person name="Xia D."/>
            <person name="Armstrong S.D."/>
            <person name="Fang Y."/>
            <person name="Donnelly M.J."/>
            <person name="Kadowaki T."/>
            <person name="McGarry J.W."/>
            <person name="Darby A.C."/>
            <person name="Makepeace B.L."/>
        </authorList>
    </citation>
    <scope>NUCLEOTIDE SEQUENCE [LARGE SCALE GENOMIC DNA]</scope>
    <source>
        <strain evidence="4">UoL-UT</strain>
    </source>
</reference>
<dbReference type="InterPro" id="IPR018247">
    <property type="entry name" value="EF_Hand_1_Ca_BS"/>
</dbReference>
<dbReference type="PROSITE" id="PS00018">
    <property type="entry name" value="EF_HAND_1"/>
    <property type="match status" value="1"/>
</dbReference>
<dbReference type="GO" id="GO:0005634">
    <property type="term" value="C:nucleus"/>
    <property type="evidence" value="ECO:0007669"/>
    <property type="project" value="TreeGrafter"/>
</dbReference>
<evidence type="ECO:0000313" key="5">
    <source>
        <dbReference type="Proteomes" id="UP000288716"/>
    </source>
</evidence>
<dbReference type="PRINTS" id="PR00114">
    <property type="entry name" value="STPHPHTASE"/>
</dbReference>
<dbReference type="PROSITE" id="PS50222">
    <property type="entry name" value="EF_HAND_2"/>
    <property type="match status" value="1"/>
</dbReference>
<dbReference type="CDD" id="cd00144">
    <property type="entry name" value="MPP_PPP_family"/>
    <property type="match status" value="1"/>
</dbReference>
<dbReference type="SUPFAM" id="SSF47473">
    <property type="entry name" value="EF-hand"/>
    <property type="match status" value="1"/>
</dbReference>
<dbReference type="Proteomes" id="UP000288716">
    <property type="component" value="Unassembled WGS sequence"/>
</dbReference>
<dbReference type="InterPro" id="IPR006186">
    <property type="entry name" value="Ser/Thr-sp_prot-phosphatase"/>
</dbReference>